<dbReference type="GO" id="GO:0005524">
    <property type="term" value="F:ATP binding"/>
    <property type="evidence" value="ECO:0007669"/>
    <property type="project" value="UniProtKB-KW"/>
</dbReference>
<proteinExistence type="predicted"/>
<keyword evidence="6" id="KW-1185">Reference proteome</keyword>
<dbReference type="RefSeq" id="WP_078766466.1">
    <property type="nucleotide sequence ID" value="NZ_FUXZ01000009.1"/>
</dbReference>
<evidence type="ECO:0000313" key="5">
    <source>
        <dbReference type="EMBL" id="SKA68570.1"/>
    </source>
</evidence>
<dbReference type="InterPro" id="IPR027417">
    <property type="entry name" value="P-loop_NTPase"/>
</dbReference>
<dbReference type="AlphaFoldDB" id="A0A1T4VU95"/>
<dbReference type="EMBL" id="FUXZ01000009">
    <property type="protein sequence ID" value="SKA68570.1"/>
    <property type="molecule type" value="Genomic_DNA"/>
</dbReference>
<name>A0A1T4VU95_9FIRM</name>
<feature type="domain" description="ABC transporter" evidence="4">
    <location>
        <begin position="7"/>
        <end position="240"/>
    </location>
</feature>
<protein>
    <submittedName>
        <fullName evidence="5">ABC-2 type transport system ATP-binding protein</fullName>
    </submittedName>
</protein>
<dbReference type="InterPro" id="IPR051782">
    <property type="entry name" value="ABC_Transporter_VariousFunc"/>
</dbReference>
<gene>
    <name evidence="5" type="ORF">SAMN02745111_01609</name>
</gene>
<sequence>MTGNYVIKSDNLSKKFGDFELNLTEFGIPKGCATALVGENGAGKSTLLNILSGIRRDYKGSLTYFDKYNNIEDKGLRDLIGYTGTGMYFIPSWTGNQIRELSKIMYKDFNEDKFMNIARSLDLDYDIFMKPAKPNSKLSDGNKVKLQLACVFARDTKLLIMDEPASPLDPLMRDALSEMIRKYIKAGQGERTVFFSTHNISDMENVTDYIMIMEKGKIVEQGYSKDIKEKYRFIKGKDEDFDKVLPNALNLIRTNDGFEGVILSENMEQIKNINIESFIPTLYQISVAIMKGKSKIVIPDL</sequence>
<evidence type="ECO:0000313" key="6">
    <source>
        <dbReference type="Proteomes" id="UP000190814"/>
    </source>
</evidence>
<keyword evidence="2" id="KW-0547">Nucleotide-binding</keyword>
<dbReference type="PROSITE" id="PS50893">
    <property type="entry name" value="ABC_TRANSPORTER_2"/>
    <property type="match status" value="1"/>
</dbReference>
<dbReference type="InterPro" id="IPR003439">
    <property type="entry name" value="ABC_transporter-like_ATP-bd"/>
</dbReference>
<dbReference type="SUPFAM" id="SSF52540">
    <property type="entry name" value="P-loop containing nucleoside triphosphate hydrolases"/>
    <property type="match status" value="1"/>
</dbReference>
<evidence type="ECO:0000256" key="2">
    <source>
        <dbReference type="ARBA" id="ARBA00022741"/>
    </source>
</evidence>
<dbReference type="InterPro" id="IPR003593">
    <property type="entry name" value="AAA+_ATPase"/>
</dbReference>
<keyword evidence="3 5" id="KW-0067">ATP-binding</keyword>
<dbReference type="Proteomes" id="UP000190814">
    <property type="component" value="Unassembled WGS sequence"/>
</dbReference>
<evidence type="ECO:0000259" key="4">
    <source>
        <dbReference type="PROSITE" id="PS50893"/>
    </source>
</evidence>
<accession>A0A1T4VU95</accession>
<organism evidence="5 6">
    <name type="scientific">Eubacterium uniforme</name>
    <dbReference type="NCBI Taxonomy" id="39495"/>
    <lineage>
        <taxon>Bacteria</taxon>
        <taxon>Bacillati</taxon>
        <taxon>Bacillota</taxon>
        <taxon>Clostridia</taxon>
        <taxon>Eubacteriales</taxon>
        <taxon>Eubacteriaceae</taxon>
        <taxon>Eubacterium</taxon>
    </lineage>
</organism>
<evidence type="ECO:0000256" key="1">
    <source>
        <dbReference type="ARBA" id="ARBA00022448"/>
    </source>
</evidence>
<dbReference type="SMART" id="SM00382">
    <property type="entry name" value="AAA"/>
    <property type="match status" value="1"/>
</dbReference>
<dbReference type="Gene3D" id="3.40.50.300">
    <property type="entry name" value="P-loop containing nucleotide triphosphate hydrolases"/>
    <property type="match status" value="1"/>
</dbReference>
<dbReference type="CDD" id="cd03230">
    <property type="entry name" value="ABC_DR_subfamily_A"/>
    <property type="match status" value="1"/>
</dbReference>
<dbReference type="OrthoDB" id="9804819at2"/>
<reference evidence="5 6" key="1">
    <citation type="submission" date="2017-02" db="EMBL/GenBank/DDBJ databases">
        <authorList>
            <person name="Peterson S.W."/>
        </authorList>
    </citation>
    <scope>NUCLEOTIDE SEQUENCE [LARGE SCALE GENOMIC DNA]</scope>
    <source>
        <strain evidence="5 6">ATCC 35992</strain>
    </source>
</reference>
<dbReference type="GO" id="GO:0016887">
    <property type="term" value="F:ATP hydrolysis activity"/>
    <property type="evidence" value="ECO:0007669"/>
    <property type="project" value="InterPro"/>
</dbReference>
<evidence type="ECO:0000256" key="3">
    <source>
        <dbReference type="ARBA" id="ARBA00022840"/>
    </source>
</evidence>
<keyword evidence="1" id="KW-0813">Transport</keyword>
<dbReference type="PANTHER" id="PTHR42939">
    <property type="entry name" value="ABC TRANSPORTER ATP-BINDING PROTEIN ALBC-RELATED"/>
    <property type="match status" value="1"/>
</dbReference>
<dbReference type="STRING" id="39495.SAMN02745111_01609"/>
<dbReference type="Pfam" id="PF00005">
    <property type="entry name" value="ABC_tran"/>
    <property type="match status" value="1"/>
</dbReference>
<dbReference type="PANTHER" id="PTHR42939:SF3">
    <property type="entry name" value="ABC TRANSPORTER ATP-BINDING COMPONENT"/>
    <property type="match status" value="1"/>
</dbReference>